<feature type="binding site" evidence="2">
    <location>
        <position position="91"/>
    </location>
    <ligand>
        <name>Cu cation</name>
        <dbReference type="ChEBI" id="CHEBI:23378"/>
    </ligand>
</feature>
<gene>
    <name evidence="4" type="ORF">SAMN04488028_101888</name>
</gene>
<evidence type="ECO:0000313" key="5">
    <source>
        <dbReference type="Proteomes" id="UP000184474"/>
    </source>
</evidence>
<sequence>MINLLPFSRYSFLAAWLLFFSCETKKKELPILGRPTITTQVIENQTVIDTISHKIADFSLLNQDSLQITNSSLAGKIYVADFFFTSCPTICPVMKKQLLRVYERYLEDDRIMIVSHSIDPTYDNVNVLSDYSDALGVISDKWHFLTGDQDEIYQLGEKSYMVTAGADEDAPGGYIHSGAFLLVDTNRQIRGVYDGTMKEQVDQLIIDIDILLDEEFGKK</sequence>
<evidence type="ECO:0000256" key="1">
    <source>
        <dbReference type="ARBA" id="ARBA00010996"/>
    </source>
</evidence>
<organism evidence="4 5">
    <name type="scientific">Reichenbachiella agariperforans</name>
    <dbReference type="NCBI Taxonomy" id="156994"/>
    <lineage>
        <taxon>Bacteria</taxon>
        <taxon>Pseudomonadati</taxon>
        <taxon>Bacteroidota</taxon>
        <taxon>Cytophagia</taxon>
        <taxon>Cytophagales</taxon>
        <taxon>Reichenbachiellaceae</taxon>
        <taxon>Reichenbachiella</taxon>
    </lineage>
</organism>
<dbReference type="Proteomes" id="UP000184474">
    <property type="component" value="Unassembled WGS sequence"/>
</dbReference>
<dbReference type="InterPro" id="IPR003782">
    <property type="entry name" value="SCO1/SenC"/>
</dbReference>
<dbReference type="STRING" id="156994.SAMN04488028_101888"/>
<dbReference type="InterPro" id="IPR036249">
    <property type="entry name" value="Thioredoxin-like_sf"/>
</dbReference>
<proteinExistence type="inferred from homology"/>
<feature type="binding site" evidence="2">
    <location>
        <position position="176"/>
    </location>
    <ligand>
        <name>Cu cation</name>
        <dbReference type="ChEBI" id="CHEBI:23378"/>
    </ligand>
</feature>
<evidence type="ECO:0000256" key="2">
    <source>
        <dbReference type="PIRSR" id="PIRSR603782-1"/>
    </source>
</evidence>
<dbReference type="SUPFAM" id="SSF52833">
    <property type="entry name" value="Thioredoxin-like"/>
    <property type="match status" value="1"/>
</dbReference>
<name>A0A1M6LAK4_REIAG</name>
<keyword evidence="2" id="KW-0479">Metal-binding</keyword>
<feature type="disulfide bond" description="Redox-active" evidence="3">
    <location>
        <begin position="87"/>
        <end position="91"/>
    </location>
</feature>
<feature type="binding site" evidence="2">
    <location>
        <position position="87"/>
    </location>
    <ligand>
        <name>Cu cation</name>
        <dbReference type="ChEBI" id="CHEBI:23378"/>
    </ligand>
</feature>
<accession>A0A1M6LAK4</accession>
<dbReference type="Gene3D" id="3.40.30.10">
    <property type="entry name" value="Glutaredoxin"/>
    <property type="match status" value="1"/>
</dbReference>
<dbReference type="Pfam" id="PF02630">
    <property type="entry name" value="SCO1-SenC"/>
    <property type="match status" value="1"/>
</dbReference>
<dbReference type="GO" id="GO:0046872">
    <property type="term" value="F:metal ion binding"/>
    <property type="evidence" value="ECO:0007669"/>
    <property type="project" value="UniProtKB-KW"/>
</dbReference>
<dbReference type="PANTHER" id="PTHR12151:SF25">
    <property type="entry name" value="LINALOOL DEHYDRATASE_ISOMERASE DOMAIN-CONTAINING PROTEIN"/>
    <property type="match status" value="1"/>
</dbReference>
<protein>
    <submittedName>
        <fullName evidence="4">Protein SCO1/2</fullName>
    </submittedName>
</protein>
<keyword evidence="2" id="KW-0186">Copper</keyword>
<keyword evidence="3" id="KW-1015">Disulfide bond</keyword>
<evidence type="ECO:0000313" key="4">
    <source>
        <dbReference type="EMBL" id="SHJ68193.1"/>
    </source>
</evidence>
<dbReference type="AlphaFoldDB" id="A0A1M6LAK4"/>
<dbReference type="PANTHER" id="PTHR12151">
    <property type="entry name" value="ELECTRON TRANSPORT PROTIN SCO1/SENC FAMILY MEMBER"/>
    <property type="match status" value="1"/>
</dbReference>
<evidence type="ECO:0000256" key="3">
    <source>
        <dbReference type="PIRSR" id="PIRSR603782-2"/>
    </source>
</evidence>
<dbReference type="CDD" id="cd02968">
    <property type="entry name" value="SCO"/>
    <property type="match status" value="1"/>
</dbReference>
<dbReference type="RefSeq" id="WP_073119707.1">
    <property type="nucleotide sequence ID" value="NZ_FRAA01000001.1"/>
</dbReference>
<keyword evidence="5" id="KW-1185">Reference proteome</keyword>
<comment type="similarity">
    <text evidence="1">Belongs to the SCO1/2 family.</text>
</comment>
<dbReference type="EMBL" id="FRAA01000001">
    <property type="protein sequence ID" value="SHJ68193.1"/>
    <property type="molecule type" value="Genomic_DNA"/>
</dbReference>
<reference evidence="5" key="1">
    <citation type="submission" date="2016-11" db="EMBL/GenBank/DDBJ databases">
        <authorList>
            <person name="Varghese N."/>
            <person name="Submissions S."/>
        </authorList>
    </citation>
    <scope>NUCLEOTIDE SEQUENCE [LARGE SCALE GENOMIC DNA]</scope>
    <source>
        <strain evidence="5">DSM 26134</strain>
    </source>
</reference>